<evidence type="ECO:0000313" key="1">
    <source>
        <dbReference type="EMBL" id="KOS38121.1"/>
    </source>
</evidence>
<gene>
    <name evidence="1" type="ORF">ACN38_g11058</name>
</gene>
<protein>
    <submittedName>
        <fullName evidence="1">Uncharacterized protein</fullName>
    </submittedName>
</protein>
<reference evidence="1 2" key="1">
    <citation type="submission" date="2015-08" db="EMBL/GenBank/DDBJ databases">
        <title>Genome sequencing of Penicillium nordicum.</title>
        <authorList>
            <person name="Nguyen H.D."/>
            <person name="Seifert K.A."/>
        </authorList>
    </citation>
    <scope>NUCLEOTIDE SEQUENCE [LARGE SCALE GENOMIC DNA]</scope>
    <source>
        <strain evidence="1 2">DAOMC 185683</strain>
    </source>
</reference>
<dbReference type="EMBL" id="LHQQ01000270">
    <property type="protein sequence ID" value="KOS38121.1"/>
    <property type="molecule type" value="Genomic_DNA"/>
</dbReference>
<organism evidence="1 2">
    <name type="scientific">Penicillium nordicum</name>
    <dbReference type="NCBI Taxonomy" id="229535"/>
    <lineage>
        <taxon>Eukaryota</taxon>
        <taxon>Fungi</taxon>
        <taxon>Dikarya</taxon>
        <taxon>Ascomycota</taxon>
        <taxon>Pezizomycotina</taxon>
        <taxon>Eurotiomycetes</taxon>
        <taxon>Eurotiomycetidae</taxon>
        <taxon>Eurotiales</taxon>
        <taxon>Aspergillaceae</taxon>
        <taxon>Penicillium</taxon>
    </lineage>
</organism>
<comment type="caution">
    <text evidence="1">The sequence shown here is derived from an EMBL/GenBank/DDBJ whole genome shotgun (WGS) entry which is preliminary data.</text>
</comment>
<dbReference type="Proteomes" id="UP000037696">
    <property type="component" value="Unassembled WGS sequence"/>
</dbReference>
<proteinExistence type="predicted"/>
<keyword evidence="2" id="KW-1185">Reference proteome</keyword>
<dbReference type="AlphaFoldDB" id="A0A0M8P0I6"/>
<name>A0A0M8P0I6_9EURO</name>
<sequence length="88" mass="9843">MLTQGKLSCTSTTTFARPLQNAWSQGHRPPSFLELEITLNRTPGIYGGVERLARLMRLALARPISLLSKEMMREPNGLFDIYAPTRGP</sequence>
<accession>A0A0M8P0I6</accession>
<evidence type="ECO:0000313" key="2">
    <source>
        <dbReference type="Proteomes" id="UP000037696"/>
    </source>
</evidence>